<gene>
    <name evidence="1" type="ORF">pCQ4.46</name>
</gene>
<evidence type="ECO:0000313" key="1">
    <source>
        <dbReference type="EMBL" id="AFH75171.1"/>
    </source>
</evidence>
<sequence length="55" mass="6041">MSTQPTPAYEPVNDDDARLHLAQIIGSDLDTSVWTGDWHQTLRDTAAAWTTDLAA</sequence>
<keyword evidence="1" id="KW-0614">Plasmid</keyword>
<accession>I0CEF8</accession>
<geneLocation type="plasmid" evidence="1">
    <name>pCQ4</name>
</geneLocation>
<name>I0CEF8_9ACTN</name>
<reference evidence="1" key="1">
    <citation type="submission" date="2011-12" db="EMBL/GenBank/DDBJ databases">
        <title>Complete nucleotide sequence of Streptomyces circular plasmid pCQ4.</title>
        <authorList>
            <person name="Cheng Q."/>
            <person name="Tian X."/>
            <person name="Qin Z."/>
        </authorList>
    </citation>
    <scope>NUCLEOTIDE SEQUENCE</scope>
    <source>
        <strain evidence="1">W75</strain>
        <plasmid evidence="1">pCQ4</plasmid>
    </source>
</reference>
<dbReference type="RefSeq" id="WP_015060985.1">
    <property type="nucleotide sequence ID" value="NC_019307.1"/>
</dbReference>
<protein>
    <submittedName>
        <fullName evidence="1">Uncharacterized protein</fullName>
    </submittedName>
</protein>
<dbReference type="EMBL" id="JQ340175">
    <property type="protein sequence ID" value="AFH75171.1"/>
    <property type="molecule type" value="Genomic_DNA"/>
</dbReference>
<proteinExistence type="predicted"/>
<dbReference type="AlphaFoldDB" id="I0CEF8"/>
<organism evidence="1">
    <name type="scientific">Streptomyces sp. W75</name>
    <dbReference type="NCBI Taxonomy" id="1170711"/>
    <lineage>
        <taxon>Bacteria</taxon>
        <taxon>Bacillati</taxon>
        <taxon>Actinomycetota</taxon>
        <taxon>Actinomycetes</taxon>
        <taxon>Kitasatosporales</taxon>
        <taxon>Streptomycetaceae</taxon>
        <taxon>Streptomyces</taxon>
    </lineage>
</organism>